<keyword evidence="3" id="KW-1185">Reference proteome</keyword>
<evidence type="ECO:0000313" key="3">
    <source>
        <dbReference type="Proteomes" id="UP001465717"/>
    </source>
</evidence>
<organism evidence="2 3">
    <name type="scientific">Segatella sinensis</name>
    <dbReference type="NCBI Taxonomy" id="3085167"/>
    <lineage>
        <taxon>Bacteria</taxon>
        <taxon>Pseudomonadati</taxon>
        <taxon>Bacteroidota</taxon>
        <taxon>Bacteroidia</taxon>
        <taxon>Bacteroidales</taxon>
        <taxon>Prevotellaceae</taxon>
        <taxon>Segatella</taxon>
    </lineage>
</organism>
<evidence type="ECO:0000313" key="2">
    <source>
        <dbReference type="EMBL" id="MEQ2507360.1"/>
    </source>
</evidence>
<sequence>MKQYIILLGVFLLLSLQAKALSGGDVTRAALFTTYAKQAKQTLLAQKKAMGLNLTGHKFLKEEMEEITDFQKQFNDYLDSFGDILSIAAEAYGIYFEVDQAFKNIRQLKQTSSACPANLIAVAVSERKNNIYTDIVENGIQIAGDIQHLVPLKQDKDQNAKMTTQERIQGMSNVRRSLRSLNYKMRKMNRLVSYTTLMDSWFELRGNPKRTRSMTEIVTSSQKRWMQKAISVKHNK</sequence>
<feature type="chain" id="PRO_5046670994" evidence="1">
    <location>
        <begin position="21"/>
        <end position="236"/>
    </location>
</feature>
<dbReference type="EMBL" id="JBBNGE010000008">
    <property type="protein sequence ID" value="MEQ2507360.1"/>
    <property type="molecule type" value="Genomic_DNA"/>
</dbReference>
<feature type="signal peptide" evidence="1">
    <location>
        <begin position="1"/>
        <end position="20"/>
    </location>
</feature>
<protein>
    <submittedName>
        <fullName evidence="2">Uncharacterized protein</fullName>
    </submittedName>
</protein>
<proteinExistence type="predicted"/>
<keyword evidence="1" id="KW-0732">Signal</keyword>
<dbReference type="RefSeq" id="WP_349225639.1">
    <property type="nucleotide sequence ID" value="NZ_JBBNFG020000004.1"/>
</dbReference>
<evidence type="ECO:0000256" key="1">
    <source>
        <dbReference type="SAM" id="SignalP"/>
    </source>
</evidence>
<name>A0ABV1FW34_9BACT</name>
<dbReference type="Proteomes" id="UP001465717">
    <property type="component" value="Unassembled WGS sequence"/>
</dbReference>
<gene>
    <name evidence="2" type="ORF">AAAT87_03570</name>
</gene>
<comment type="caution">
    <text evidence="2">The sequence shown here is derived from an EMBL/GenBank/DDBJ whole genome shotgun (WGS) entry which is preliminary data.</text>
</comment>
<reference evidence="2 3" key="1">
    <citation type="submission" date="2024-04" db="EMBL/GenBank/DDBJ databases">
        <title>Human intestinal bacterial collection.</title>
        <authorList>
            <person name="Pauvert C."/>
            <person name="Hitch T.C.A."/>
            <person name="Clavel T."/>
        </authorList>
    </citation>
    <scope>NUCLEOTIDE SEQUENCE [LARGE SCALE GENOMIC DNA]</scope>
    <source>
        <strain evidence="2 3">CLA-AA-H174</strain>
    </source>
</reference>
<accession>A0ABV1FW34</accession>